<evidence type="ECO:0000313" key="10">
    <source>
        <dbReference type="Proteomes" id="UP000003751"/>
    </source>
</evidence>
<evidence type="ECO:0000313" key="8">
    <source>
        <dbReference type="EMBL" id="EFW93400.1"/>
    </source>
</evidence>
<gene>
    <name evidence="9" type="ORF">SAMN05444342_1591</name>
    <name evidence="8" type="ORF">ZOD2009_06032</name>
</gene>
<dbReference type="PANTHER" id="PTHR30269">
    <property type="entry name" value="TRANSMEMBRANE PROTEIN YFCA"/>
    <property type="match status" value="1"/>
</dbReference>
<dbReference type="EMBL" id="AEMG01000004">
    <property type="protein sequence ID" value="EFW93400.1"/>
    <property type="molecule type" value="Genomic_DNA"/>
</dbReference>
<keyword evidence="2" id="KW-0813">Transport</keyword>
<feature type="transmembrane region" description="Helical" evidence="7">
    <location>
        <begin position="127"/>
        <end position="146"/>
    </location>
</feature>
<feature type="transmembrane region" description="Helical" evidence="7">
    <location>
        <begin position="37"/>
        <end position="59"/>
    </location>
</feature>
<proteinExistence type="inferred from homology"/>
<reference evidence="8 10" key="1">
    <citation type="journal article" date="2014" name="ISME J.">
        <title>Trehalose/2-sulfotrehalose biosynthesis and glycine-betaine uptake are widely spread mechanisms for osmoadaptation in the Halobacteriales.</title>
        <authorList>
            <person name="Youssef N.H."/>
            <person name="Savage-Ashlock K.N."/>
            <person name="McCully A.L."/>
            <person name="Luedtke B."/>
            <person name="Shaw E.I."/>
            <person name="Hoff W.D."/>
            <person name="Elshahed M.S."/>
        </authorList>
    </citation>
    <scope>NUCLEOTIDE SEQUENCE [LARGE SCALE GENOMIC DNA]</scope>
    <source>
        <strain evidence="8 10">DX253</strain>
    </source>
</reference>
<keyword evidence="4 7" id="KW-0812">Transmembrane</keyword>
<feature type="transmembrane region" description="Helical" evidence="7">
    <location>
        <begin position="257"/>
        <end position="279"/>
    </location>
</feature>
<dbReference type="PATRIC" id="fig|797209.4.peg.1202"/>
<evidence type="ECO:0000256" key="2">
    <source>
        <dbReference type="ARBA" id="ARBA00022448"/>
    </source>
</evidence>
<keyword evidence="6 7" id="KW-0472">Membrane</keyword>
<evidence type="ECO:0000313" key="11">
    <source>
        <dbReference type="Proteomes" id="UP000184203"/>
    </source>
</evidence>
<dbReference type="InterPro" id="IPR052017">
    <property type="entry name" value="TSUP"/>
</dbReference>
<feature type="transmembrane region" description="Helical" evidence="7">
    <location>
        <begin position="158"/>
        <end position="183"/>
    </location>
</feature>
<dbReference type="OrthoDB" id="346309at2157"/>
<feature type="transmembrane region" description="Helical" evidence="7">
    <location>
        <begin position="66"/>
        <end position="83"/>
    </location>
</feature>
<reference evidence="9" key="2">
    <citation type="submission" date="2016-11" db="EMBL/GenBank/DDBJ databases">
        <authorList>
            <person name="Jaros S."/>
            <person name="Januszkiewicz K."/>
            <person name="Wedrychowicz H."/>
        </authorList>
    </citation>
    <scope>NUCLEOTIDE SEQUENCE [LARGE SCALE GENOMIC DNA]</scope>
    <source>
        <strain evidence="9">DX253</strain>
    </source>
</reference>
<evidence type="ECO:0000256" key="1">
    <source>
        <dbReference type="ARBA" id="ARBA00004651"/>
    </source>
</evidence>
<dbReference type="Pfam" id="PF01925">
    <property type="entry name" value="TauE"/>
    <property type="match status" value="1"/>
</dbReference>
<name>E7QQY6_HALPU</name>
<dbReference type="STRING" id="797209.GCA_000376445_01320"/>
<feature type="transmembrane region" description="Helical" evidence="7">
    <location>
        <begin position="195"/>
        <end position="217"/>
    </location>
</feature>
<keyword evidence="5 7" id="KW-1133">Transmembrane helix</keyword>
<evidence type="ECO:0000256" key="3">
    <source>
        <dbReference type="ARBA" id="ARBA00022475"/>
    </source>
</evidence>
<organism evidence="8 10">
    <name type="scientific">Haladaptatus paucihalophilus DX253</name>
    <dbReference type="NCBI Taxonomy" id="797209"/>
    <lineage>
        <taxon>Archaea</taxon>
        <taxon>Methanobacteriati</taxon>
        <taxon>Methanobacteriota</taxon>
        <taxon>Stenosarchaea group</taxon>
        <taxon>Halobacteria</taxon>
        <taxon>Halobacteriales</taxon>
        <taxon>Haladaptataceae</taxon>
        <taxon>Haladaptatus</taxon>
    </lineage>
</organism>
<comment type="similarity">
    <text evidence="7">Belongs to the 4-toluene sulfonate uptake permease (TSUP) (TC 2.A.102) family.</text>
</comment>
<comment type="subcellular location">
    <subcellularLocation>
        <location evidence="1 7">Cell membrane</location>
        <topology evidence="1 7">Multi-pass membrane protein</topology>
    </subcellularLocation>
</comment>
<dbReference type="EMBL" id="FRAN01000002">
    <property type="protein sequence ID" value="SHK53665.1"/>
    <property type="molecule type" value="Genomic_DNA"/>
</dbReference>
<dbReference type="eggNOG" id="arCOG08194">
    <property type="taxonomic scope" value="Archaea"/>
</dbReference>
<dbReference type="AlphaFoldDB" id="E7QQY6"/>
<evidence type="ECO:0000256" key="4">
    <source>
        <dbReference type="ARBA" id="ARBA00022692"/>
    </source>
</evidence>
<dbReference type="InterPro" id="IPR002781">
    <property type="entry name" value="TM_pro_TauE-like"/>
</dbReference>
<keyword evidence="3 7" id="KW-1003">Cell membrane</keyword>
<dbReference type="Proteomes" id="UP000184203">
    <property type="component" value="Unassembled WGS sequence"/>
</dbReference>
<keyword evidence="11" id="KW-1185">Reference proteome</keyword>
<dbReference type="GO" id="GO:0005886">
    <property type="term" value="C:plasma membrane"/>
    <property type="evidence" value="ECO:0007669"/>
    <property type="project" value="UniProtKB-SubCell"/>
</dbReference>
<sequence length="280" mass="29778">MAIATVAVVVAAIGLFPGVENVTNGLKTNATTTDLALFVALIVLAAMVKGMVGFGFALIATPLAASVMNVEIAVVVLAIPPWMINVFQVGETDTGLEFVRREWSLIGLALVGSIAGVFFFSAFKTSALVTFLIGLVLFGYVLFQLGKGFVSVEGTHNPVALGVVGLLEGFLLGAANLGPLLPTYLHTFERDTERYVGGLSMVLGLVFTAKIAQMLATGVMTSYHLWLGSTLAVVTLVGLFAGTYLRRVEIDERKFNWLVVGILLVISLKIFSKTVPALFF</sequence>
<accession>E7QQY6</accession>
<protein>
    <recommendedName>
        <fullName evidence="7">Probable membrane transporter protein</fullName>
    </recommendedName>
</protein>
<reference evidence="11" key="3">
    <citation type="submission" date="2016-11" db="EMBL/GenBank/DDBJ databases">
        <authorList>
            <person name="Varghese N."/>
            <person name="Submissions S."/>
        </authorList>
    </citation>
    <scope>NUCLEOTIDE SEQUENCE [LARGE SCALE GENOMIC DNA]</scope>
    <source>
        <strain evidence="11">DX253</strain>
    </source>
</reference>
<feature type="transmembrane region" description="Helical" evidence="7">
    <location>
        <begin position="223"/>
        <end position="245"/>
    </location>
</feature>
<dbReference type="PANTHER" id="PTHR30269:SF37">
    <property type="entry name" value="MEMBRANE TRANSPORTER PROTEIN"/>
    <property type="match status" value="1"/>
</dbReference>
<evidence type="ECO:0000256" key="7">
    <source>
        <dbReference type="RuleBase" id="RU363041"/>
    </source>
</evidence>
<feature type="transmembrane region" description="Helical" evidence="7">
    <location>
        <begin position="103"/>
        <end position="120"/>
    </location>
</feature>
<dbReference type="Proteomes" id="UP000003751">
    <property type="component" value="Unassembled WGS sequence"/>
</dbReference>
<evidence type="ECO:0000313" key="9">
    <source>
        <dbReference type="EMBL" id="SHK53665.1"/>
    </source>
</evidence>
<evidence type="ECO:0000256" key="6">
    <source>
        <dbReference type="ARBA" id="ARBA00023136"/>
    </source>
</evidence>
<evidence type="ECO:0000256" key="5">
    <source>
        <dbReference type="ARBA" id="ARBA00022989"/>
    </source>
</evidence>